<organism evidence="2 3">
    <name type="scientific">Parthenolecanium corni</name>
    <dbReference type="NCBI Taxonomy" id="536013"/>
    <lineage>
        <taxon>Eukaryota</taxon>
        <taxon>Metazoa</taxon>
        <taxon>Ecdysozoa</taxon>
        <taxon>Arthropoda</taxon>
        <taxon>Hexapoda</taxon>
        <taxon>Insecta</taxon>
        <taxon>Pterygota</taxon>
        <taxon>Neoptera</taxon>
        <taxon>Paraneoptera</taxon>
        <taxon>Hemiptera</taxon>
        <taxon>Sternorrhyncha</taxon>
        <taxon>Coccoidea</taxon>
        <taxon>Coccidae</taxon>
        <taxon>Parthenolecanium</taxon>
    </lineage>
</organism>
<proteinExistence type="predicted"/>
<dbReference type="EMBL" id="JBBCAQ010000010">
    <property type="protein sequence ID" value="KAK7600873.1"/>
    <property type="molecule type" value="Genomic_DNA"/>
</dbReference>
<feature type="compositionally biased region" description="Basic residues" evidence="1">
    <location>
        <begin position="1"/>
        <end position="11"/>
    </location>
</feature>
<dbReference type="Proteomes" id="UP001367676">
    <property type="component" value="Unassembled WGS sequence"/>
</dbReference>
<feature type="region of interest" description="Disordered" evidence="1">
    <location>
        <begin position="1"/>
        <end position="40"/>
    </location>
</feature>
<name>A0AAN9Y5U1_9HEMI</name>
<evidence type="ECO:0000313" key="2">
    <source>
        <dbReference type="EMBL" id="KAK7600873.1"/>
    </source>
</evidence>
<keyword evidence="3" id="KW-1185">Reference proteome</keyword>
<dbReference type="AlphaFoldDB" id="A0AAN9Y5U1"/>
<evidence type="ECO:0000313" key="3">
    <source>
        <dbReference type="Proteomes" id="UP001367676"/>
    </source>
</evidence>
<comment type="caution">
    <text evidence="2">The sequence shown here is derived from an EMBL/GenBank/DDBJ whole genome shotgun (WGS) entry which is preliminary data.</text>
</comment>
<gene>
    <name evidence="2" type="ORF">V9T40_008314</name>
</gene>
<protein>
    <submittedName>
        <fullName evidence="2">Uncharacterized protein</fullName>
    </submittedName>
</protein>
<sequence length="150" mass="16484">MSKILLNKRRDKRQESKLKAASTFSGPTERTVGNELENDGPGLFHRRNNIVKRADDILTNEIDLSLNDIDNAEALKRLKLVQRQAETNNAQQPSSHNNSAICDVIGSFVSQGASTLSAIVNDMTKIFQQLCTSATRAFLHPAQSTSTNSS</sequence>
<evidence type="ECO:0000256" key="1">
    <source>
        <dbReference type="SAM" id="MobiDB-lite"/>
    </source>
</evidence>
<accession>A0AAN9Y5U1</accession>
<reference evidence="2 3" key="1">
    <citation type="submission" date="2024-03" db="EMBL/GenBank/DDBJ databases">
        <title>Adaptation during the transition from Ophiocordyceps entomopathogen to insect associate is accompanied by gene loss and intensified selection.</title>
        <authorList>
            <person name="Ward C.M."/>
            <person name="Onetto C.A."/>
            <person name="Borneman A.R."/>
        </authorList>
    </citation>
    <scope>NUCLEOTIDE SEQUENCE [LARGE SCALE GENOMIC DNA]</scope>
    <source>
        <strain evidence="2">AWRI1</strain>
        <tissue evidence="2">Single Adult Female</tissue>
    </source>
</reference>